<comment type="caution">
    <text evidence="1">The sequence shown here is derived from an EMBL/GenBank/DDBJ whole genome shotgun (WGS) entry which is preliminary data.</text>
</comment>
<dbReference type="EMBL" id="JABURY010000015">
    <property type="protein sequence ID" value="MBC9130890.1"/>
    <property type="molecule type" value="Genomic_DNA"/>
</dbReference>
<sequence>MIRKRMDERLTLMDRMNLSIEEQLEKSGLINKNRGIVNERWTSDNLLKVKMNKKLRKVSFG</sequence>
<proteinExistence type="predicted"/>
<dbReference type="RefSeq" id="WP_187755336.1">
    <property type="nucleotide sequence ID" value="NZ_JABURY010000015.1"/>
</dbReference>
<evidence type="ECO:0000313" key="1">
    <source>
        <dbReference type="EMBL" id="MBC9130890.1"/>
    </source>
</evidence>
<accession>A0ABR7QXS3</accession>
<reference evidence="1 2" key="1">
    <citation type="submission" date="2020-06" db="EMBL/GenBank/DDBJ databases">
        <title>Frischella cerana isolated from Apis cerana gut homogenate.</title>
        <authorList>
            <person name="Wolter L.A."/>
            <person name="Suenami S."/>
            <person name="Miyazaki R."/>
        </authorList>
    </citation>
    <scope>NUCLEOTIDE SEQUENCE [LARGE SCALE GENOMIC DNA]</scope>
    <source>
        <strain evidence="1 2">Ac13</strain>
    </source>
</reference>
<evidence type="ECO:0000313" key="2">
    <source>
        <dbReference type="Proteomes" id="UP000651208"/>
    </source>
</evidence>
<protein>
    <submittedName>
        <fullName evidence="1">Uncharacterized protein</fullName>
    </submittedName>
</protein>
<keyword evidence="2" id="KW-1185">Reference proteome</keyword>
<organism evidence="1 2">
    <name type="scientific">Frischella japonica</name>
    <dbReference type="NCBI Taxonomy" id="2741544"/>
    <lineage>
        <taxon>Bacteria</taxon>
        <taxon>Pseudomonadati</taxon>
        <taxon>Pseudomonadota</taxon>
        <taxon>Gammaproteobacteria</taxon>
        <taxon>Orbales</taxon>
        <taxon>Orbaceae</taxon>
        <taxon>Frischella</taxon>
    </lineage>
</organism>
<gene>
    <name evidence="1" type="ORF">FcAc13_06155</name>
</gene>
<dbReference type="Proteomes" id="UP000651208">
    <property type="component" value="Unassembled WGS sequence"/>
</dbReference>
<name>A0ABR7QXS3_9GAMM</name>